<evidence type="ECO:0000313" key="2">
    <source>
        <dbReference type="EMBL" id="CVK32038.1"/>
    </source>
</evidence>
<name>A0A0X3BIZ2_9EURY</name>
<feature type="domain" description="Phospholipase D-like" evidence="1">
    <location>
        <begin position="15"/>
        <end position="121"/>
    </location>
</feature>
<dbReference type="GeneID" id="27136824"/>
<proteinExistence type="predicted"/>
<dbReference type="InterPro" id="IPR059166">
    <property type="entry name" value="PLD-like_cat"/>
</dbReference>
<accession>A0A0X3BIZ2</accession>
<dbReference type="AlphaFoldDB" id="A0A0X3BIZ2"/>
<sequence>MADFLDASGVSAAFIEIIKNAEEQIFIISPYISLTPHNKKYLQSIDDKKVPIDIVYRSDTNPNPEDLAFLKQLQSAQLYKCNDLHAKCYINEQFGIITSMNLYEHSQSNNWEMGVRFSRETDPGLYTQTLEEVERILQASSPESNNQAAVAANVNQRTYKPRKPIRTISPKLKVPPKKRLFEKVVDSVLGEAAYCIRCGATIDYNPEKPYCPKCFASWARFNNPDYKEKVCHKCGTKHTTTKIRPVCNDCYKTYYR</sequence>
<evidence type="ECO:0000259" key="1">
    <source>
        <dbReference type="Pfam" id="PF13091"/>
    </source>
</evidence>
<dbReference type="EMBL" id="LT158599">
    <property type="protein sequence ID" value="CVK32038.1"/>
    <property type="molecule type" value="Genomic_DNA"/>
</dbReference>
<dbReference type="CDD" id="cd09176">
    <property type="entry name" value="PLDc_unchar6"/>
    <property type="match status" value="1"/>
</dbReference>
<dbReference type="InterPro" id="IPR025202">
    <property type="entry name" value="PLD-like_dom"/>
</dbReference>
<dbReference type="Proteomes" id="UP000069850">
    <property type="component" value="Chromosome 1"/>
</dbReference>
<gene>
    <name evidence="2" type="ORF">MMAB1_0824</name>
</gene>
<dbReference type="OrthoDB" id="148189at2157"/>
<dbReference type="SUPFAM" id="SSF56024">
    <property type="entry name" value="Phospholipase D/nuclease"/>
    <property type="match status" value="1"/>
</dbReference>
<reference evidence="2 3" key="1">
    <citation type="submission" date="2016-01" db="EMBL/GenBank/DDBJ databases">
        <authorList>
            <person name="Manzoor S."/>
        </authorList>
    </citation>
    <scope>NUCLEOTIDE SEQUENCE [LARGE SCALE GENOMIC DNA]</scope>
    <source>
        <strain evidence="2">Methanoculleus sp MAB1</strain>
    </source>
</reference>
<dbReference type="Gene3D" id="3.30.870.10">
    <property type="entry name" value="Endonuclease Chain A"/>
    <property type="match status" value="1"/>
</dbReference>
<protein>
    <recommendedName>
        <fullName evidence="1">Phospholipase D-like domain-containing protein</fullName>
    </recommendedName>
</protein>
<dbReference type="KEGG" id="mema:MMAB1_0824"/>
<dbReference type="RefSeq" id="WP_062262196.1">
    <property type="nucleotide sequence ID" value="NZ_LT158599.1"/>
</dbReference>
<evidence type="ECO:0000313" key="3">
    <source>
        <dbReference type="Proteomes" id="UP000069850"/>
    </source>
</evidence>
<organism evidence="2 3">
    <name type="scientific">Methanoculleus bourgensis</name>
    <dbReference type="NCBI Taxonomy" id="83986"/>
    <lineage>
        <taxon>Archaea</taxon>
        <taxon>Methanobacteriati</taxon>
        <taxon>Methanobacteriota</taxon>
        <taxon>Stenosarchaea group</taxon>
        <taxon>Methanomicrobia</taxon>
        <taxon>Methanomicrobiales</taxon>
        <taxon>Methanomicrobiaceae</taxon>
        <taxon>Methanoculleus</taxon>
    </lineage>
</organism>
<dbReference type="Pfam" id="PF13091">
    <property type="entry name" value="PLDc_2"/>
    <property type="match status" value="1"/>
</dbReference>